<proteinExistence type="inferred from homology"/>
<organism evidence="5 6">
    <name type="scientific">Eruca vesicaria subsp. sativa</name>
    <name type="common">Garden rocket</name>
    <name type="synonym">Eruca sativa</name>
    <dbReference type="NCBI Taxonomy" id="29727"/>
    <lineage>
        <taxon>Eukaryota</taxon>
        <taxon>Viridiplantae</taxon>
        <taxon>Streptophyta</taxon>
        <taxon>Embryophyta</taxon>
        <taxon>Tracheophyta</taxon>
        <taxon>Spermatophyta</taxon>
        <taxon>Magnoliopsida</taxon>
        <taxon>eudicotyledons</taxon>
        <taxon>Gunneridae</taxon>
        <taxon>Pentapetalae</taxon>
        <taxon>rosids</taxon>
        <taxon>malvids</taxon>
        <taxon>Brassicales</taxon>
        <taxon>Brassicaceae</taxon>
        <taxon>Brassiceae</taxon>
        <taxon>Eruca</taxon>
    </lineage>
</organism>
<accession>A0ABC8J585</accession>
<comment type="function">
    <text evidence="3">Component of the exocyst complex.</text>
</comment>
<comment type="similarity">
    <text evidence="1 3">Belongs to the EXO70 family.</text>
</comment>
<evidence type="ECO:0000256" key="3">
    <source>
        <dbReference type="RuleBase" id="RU365026"/>
    </source>
</evidence>
<gene>
    <name evidence="5" type="ORF">ERUC_LOCUS6382</name>
</gene>
<protein>
    <recommendedName>
        <fullName evidence="3">Exocyst subunit Exo70 family protein</fullName>
    </recommendedName>
</protein>
<sequence length="96" mass="11436">MRLLNFGEAVSLGPRQPEKLLRILEMYELVYELLPEIDALFLDQLGSTVRTEYREVMRRLGDCARATFLEFKRHEHTHASKNIFHWSVVCFKKYSF</sequence>
<keyword evidence="6" id="KW-1185">Reference proteome</keyword>
<dbReference type="Pfam" id="PF03081">
    <property type="entry name" value="Exo70_C"/>
    <property type="match status" value="1"/>
</dbReference>
<dbReference type="InterPro" id="IPR046364">
    <property type="entry name" value="Exo70_C"/>
</dbReference>
<evidence type="ECO:0000313" key="6">
    <source>
        <dbReference type="Proteomes" id="UP001642260"/>
    </source>
</evidence>
<evidence type="ECO:0000256" key="2">
    <source>
        <dbReference type="ARBA" id="ARBA00022448"/>
    </source>
</evidence>
<name>A0ABC8J585_ERUVS</name>
<dbReference type="InterPro" id="IPR004140">
    <property type="entry name" value="Exo70"/>
</dbReference>
<dbReference type="GO" id="GO:0006887">
    <property type="term" value="P:exocytosis"/>
    <property type="evidence" value="ECO:0007669"/>
    <property type="project" value="UniProtKB-KW"/>
</dbReference>
<evidence type="ECO:0000256" key="1">
    <source>
        <dbReference type="ARBA" id="ARBA00006756"/>
    </source>
</evidence>
<keyword evidence="3" id="KW-0653">Protein transport</keyword>
<evidence type="ECO:0000313" key="5">
    <source>
        <dbReference type="EMBL" id="CAH8312958.1"/>
    </source>
</evidence>
<feature type="domain" description="Exocyst complex subunit Exo70 C-terminal" evidence="4">
    <location>
        <begin position="1"/>
        <end position="81"/>
    </location>
</feature>
<dbReference type="Proteomes" id="UP001642260">
    <property type="component" value="Unassembled WGS sequence"/>
</dbReference>
<evidence type="ECO:0000259" key="4">
    <source>
        <dbReference type="Pfam" id="PF03081"/>
    </source>
</evidence>
<comment type="caution">
    <text evidence="5">The sequence shown here is derived from an EMBL/GenBank/DDBJ whole genome shotgun (WGS) entry which is preliminary data.</text>
</comment>
<dbReference type="PANTHER" id="PTHR12542">
    <property type="entry name" value="EXOCYST COMPLEX PROTEIN EXO70"/>
    <property type="match status" value="1"/>
</dbReference>
<keyword evidence="3" id="KW-0268">Exocytosis</keyword>
<dbReference type="GO" id="GO:0015031">
    <property type="term" value="P:protein transport"/>
    <property type="evidence" value="ECO:0007669"/>
    <property type="project" value="UniProtKB-KW"/>
</dbReference>
<dbReference type="PANTHER" id="PTHR12542:SF49">
    <property type="entry name" value="EXOCYST SUBUNIT EXO70 FAMILY PROTEIN"/>
    <property type="match status" value="1"/>
</dbReference>
<dbReference type="AlphaFoldDB" id="A0ABC8J585"/>
<dbReference type="Gene3D" id="1.20.1280.170">
    <property type="entry name" value="Exocyst complex component Exo70"/>
    <property type="match status" value="1"/>
</dbReference>
<reference evidence="5 6" key="1">
    <citation type="submission" date="2022-03" db="EMBL/GenBank/DDBJ databases">
        <authorList>
            <person name="Macdonald S."/>
            <person name="Ahmed S."/>
            <person name="Newling K."/>
        </authorList>
    </citation>
    <scope>NUCLEOTIDE SEQUENCE [LARGE SCALE GENOMIC DNA]</scope>
</reference>
<dbReference type="InterPro" id="IPR016159">
    <property type="entry name" value="Cullin_repeat-like_dom_sf"/>
</dbReference>
<dbReference type="SUPFAM" id="SSF74788">
    <property type="entry name" value="Cullin repeat-like"/>
    <property type="match status" value="1"/>
</dbReference>
<keyword evidence="2 3" id="KW-0813">Transport</keyword>
<dbReference type="EMBL" id="CAKOAT010075378">
    <property type="protein sequence ID" value="CAH8312958.1"/>
    <property type="molecule type" value="Genomic_DNA"/>
</dbReference>